<dbReference type="Proteomes" id="UP001152795">
    <property type="component" value="Unassembled WGS sequence"/>
</dbReference>
<protein>
    <submittedName>
        <fullName evidence="2">Uncharacterized protein</fullName>
    </submittedName>
</protein>
<feature type="region of interest" description="Disordered" evidence="1">
    <location>
        <begin position="39"/>
        <end position="59"/>
    </location>
</feature>
<evidence type="ECO:0000256" key="1">
    <source>
        <dbReference type="SAM" id="MobiDB-lite"/>
    </source>
</evidence>
<evidence type="ECO:0000313" key="2">
    <source>
        <dbReference type="EMBL" id="CAB4022431.1"/>
    </source>
</evidence>
<accession>A0A6S7K3F4</accession>
<reference evidence="2" key="1">
    <citation type="submission" date="2020-04" db="EMBL/GenBank/DDBJ databases">
        <authorList>
            <person name="Alioto T."/>
            <person name="Alioto T."/>
            <person name="Gomez Garrido J."/>
        </authorList>
    </citation>
    <scope>NUCLEOTIDE SEQUENCE</scope>
    <source>
        <strain evidence="2">A484AB</strain>
    </source>
</reference>
<evidence type="ECO:0000313" key="3">
    <source>
        <dbReference type="Proteomes" id="UP001152795"/>
    </source>
</evidence>
<name>A0A6S7K3F4_PARCT</name>
<organism evidence="2 3">
    <name type="scientific">Paramuricea clavata</name>
    <name type="common">Red gorgonian</name>
    <name type="synonym">Violescent sea-whip</name>
    <dbReference type="NCBI Taxonomy" id="317549"/>
    <lineage>
        <taxon>Eukaryota</taxon>
        <taxon>Metazoa</taxon>
        <taxon>Cnidaria</taxon>
        <taxon>Anthozoa</taxon>
        <taxon>Octocorallia</taxon>
        <taxon>Malacalcyonacea</taxon>
        <taxon>Plexauridae</taxon>
        <taxon>Paramuricea</taxon>
    </lineage>
</organism>
<dbReference type="EMBL" id="CACRXK020011974">
    <property type="protein sequence ID" value="CAB4022431.1"/>
    <property type="molecule type" value="Genomic_DNA"/>
</dbReference>
<comment type="caution">
    <text evidence="2">The sequence shown here is derived from an EMBL/GenBank/DDBJ whole genome shotgun (WGS) entry which is preliminary data.</text>
</comment>
<proteinExistence type="predicted"/>
<keyword evidence="3" id="KW-1185">Reference proteome</keyword>
<sequence>MSQWNNHPLSTESNLSPYQVWVQGFYEFANSNRRTVRDLVNPNTLDNNTYGVDDEGPLPEVQTENNVVVPKSDIALTREQWASLQTLVNPLDEDNEHGKLLYLNVCGIIDIYVNQNLSHE</sequence>
<dbReference type="AlphaFoldDB" id="A0A6S7K3F4"/>
<feature type="compositionally biased region" description="Polar residues" evidence="1">
    <location>
        <begin position="41"/>
        <end position="50"/>
    </location>
</feature>
<gene>
    <name evidence="2" type="ORF">PACLA_8A013177</name>
</gene>